<dbReference type="InterPro" id="IPR001906">
    <property type="entry name" value="Terpene_synth_N"/>
</dbReference>
<protein>
    <recommendedName>
        <fullName evidence="2">Terpene synthase N-terminal domain-containing protein</fullName>
    </recommendedName>
</protein>
<dbReference type="PANTHER" id="PTHR31225">
    <property type="entry name" value="OS04G0344100 PROTEIN-RELATED"/>
    <property type="match status" value="1"/>
</dbReference>
<evidence type="ECO:0000313" key="4">
    <source>
        <dbReference type="Proteomes" id="UP001358586"/>
    </source>
</evidence>
<accession>A0ABR0NMY4</accession>
<feature type="domain" description="Terpene synthase N-terminal" evidence="2">
    <location>
        <begin position="2"/>
        <end position="67"/>
    </location>
</feature>
<reference evidence="3 4" key="1">
    <citation type="submission" date="2023-03" db="EMBL/GenBank/DDBJ databases">
        <title>WGS of Gossypium arboreum.</title>
        <authorList>
            <person name="Yu D."/>
        </authorList>
    </citation>
    <scope>NUCLEOTIDE SEQUENCE [LARGE SCALE GENOMIC DNA]</scope>
    <source>
        <tissue evidence="3">Leaf</tissue>
    </source>
</reference>
<gene>
    <name evidence="3" type="ORF">PVK06_030119</name>
</gene>
<dbReference type="Proteomes" id="UP001358586">
    <property type="component" value="Chromosome 9"/>
</dbReference>
<evidence type="ECO:0000256" key="1">
    <source>
        <dbReference type="ARBA" id="ARBA00022842"/>
    </source>
</evidence>
<dbReference type="InterPro" id="IPR036965">
    <property type="entry name" value="Terpene_synth_N_sf"/>
</dbReference>
<keyword evidence="1" id="KW-0460">Magnesium</keyword>
<dbReference type="Gene3D" id="1.50.10.130">
    <property type="entry name" value="Terpene synthase, N-terminal domain"/>
    <property type="match status" value="1"/>
</dbReference>
<comment type="caution">
    <text evidence="3">The sequence shown here is derived from an EMBL/GenBank/DDBJ whole genome shotgun (WGS) entry which is preliminary data.</text>
</comment>
<dbReference type="PANTHER" id="PTHR31225:SF9">
    <property type="entry name" value="TERPENE SYNTHASE 10"/>
    <property type="match status" value="1"/>
</dbReference>
<name>A0ABR0NMY4_GOSAR</name>
<sequence>MDKIGNFKSSLCEDYKGLLNLYEASHLSMKDEGILDTTRHFVAQQVQQYLKEKKIDEYVRMLVKHVLELPLHWRVSRLEAKWFIDVYETTEKINPILLELAKLDFNIVQAVYQDDLIYVFE</sequence>
<organism evidence="3 4">
    <name type="scientific">Gossypium arboreum</name>
    <name type="common">Tree cotton</name>
    <name type="synonym">Gossypium nanking</name>
    <dbReference type="NCBI Taxonomy" id="29729"/>
    <lineage>
        <taxon>Eukaryota</taxon>
        <taxon>Viridiplantae</taxon>
        <taxon>Streptophyta</taxon>
        <taxon>Embryophyta</taxon>
        <taxon>Tracheophyta</taxon>
        <taxon>Spermatophyta</taxon>
        <taxon>Magnoliopsida</taxon>
        <taxon>eudicotyledons</taxon>
        <taxon>Gunneridae</taxon>
        <taxon>Pentapetalae</taxon>
        <taxon>rosids</taxon>
        <taxon>malvids</taxon>
        <taxon>Malvales</taxon>
        <taxon>Malvaceae</taxon>
        <taxon>Malvoideae</taxon>
        <taxon>Gossypium</taxon>
    </lineage>
</organism>
<keyword evidence="4" id="KW-1185">Reference proteome</keyword>
<dbReference type="InterPro" id="IPR050148">
    <property type="entry name" value="Terpene_synthase-like"/>
</dbReference>
<dbReference type="SUPFAM" id="SSF48239">
    <property type="entry name" value="Terpenoid cyclases/Protein prenyltransferases"/>
    <property type="match status" value="1"/>
</dbReference>
<evidence type="ECO:0000313" key="3">
    <source>
        <dbReference type="EMBL" id="KAK5802519.1"/>
    </source>
</evidence>
<evidence type="ECO:0000259" key="2">
    <source>
        <dbReference type="Pfam" id="PF01397"/>
    </source>
</evidence>
<dbReference type="InterPro" id="IPR008930">
    <property type="entry name" value="Terpenoid_cyclase/PrenylTrfase"/>
</dbReference>
<proteinExistence type="predicted"/>
<dbReference type="EMBL" id="JARKNE010000009">
    <property type="protein sequence ID" value="KAK5802519.1"/>
    <property type="molecule type" value="Genomic_DNA"/>
</dbReference>
<dbReference type="Pfam" id="PF01397">
    <property type="entry name" value="Terpene_synth"/>
    <property type="match status" value="1"/>
</dbReference>